<dbReference type="InterPro" id="IPR036291">
    <property type="entry name" value="NAD(P)-bd_dom_sf"/>
</dbReference>
<feature type="domain" description="NAD-dependent epimerase/dehydratase" evidence="2">
    <location>
        <begin position="4"/>
        <end position="240"/>
    </location>
</feature>
<dbReference type="PANTHER" id="PTHR42687">
    <property type="entry name" value="L-THREONINE 3-DEHYDROGENASE"/>
    <property type="match status" value="1"/>
</dbReference>
<dbReference type="InterPro" id="IPR051225">
    <property type="entry name" value="NAD(P)_epim/dehydratase"/>
</dbReference>
<dbReference type="SUPFAM" id="SSF51735">
    <property type="entry name" value="NAD(P)-binding Rossmann-fold domains"/>
    <property type="match status" value="1"/>
</dbReference>
<organism evidence="3 4">
    <name type="scientific">Paenibacillus lignilyticus</name>
    <dbReference type="NCBI Taxonomy" id="1172615"/>
    <lineage>
        <taxon>Bacteria</taxon>
        <taxon>Bacillati</taxon>
        <taxon>Bacillota</taxon>
        <taxon>Bacilli</taxon>
        <taxon>Bacillales</taxon>
        <taxon>Paenibacillaceae</taxon>
        <taxon>Paenibacillus</taxon>
    </lineage>
</organism>
<accession>A0ABS5CKP6</accession>
<comment type="caution">
    <text evidence="3">The sequence shown here is derived from an EMBL/GenBank/DDBJ whole genome shotgun (WGS) entry which is preliminary data.</text>
</comment>
<keyword evidence="4" id="KW-1185">Reference proteome</keyword>
<dbReference type="Proteomes" id="UP000673394">
    <property type="component" value="Unassembled WGS sequence"/>
</dbReference>
<dbReference type="EMBL" id="JAGKSP010000017">
    <property type="protein sequence ID" value="MBP3966397.1"/>
    <property type="molecule type" value="Genomic_DNA"/>
</dbReference>
<dbReference type="InterPro" id="IPR001509">
    <property type="entry name" value="Epimerase_deHydtase"/>
</dbReference>
<dbReference type="RefSeq" id="WP_210663525.1">
    <property type="nucleotide sequence ID" value="NZ_JAGKSP010000017.1"/>
</dbReference>
<evidence type="ECO:0000313" key="3">
    <source>
        <dbReference type="EMBL" id="MBP3966397.1"/>
    </source>
</evidence>
<evidence type="ECO:0000259" key="2">
    <source>
        <dbReference type="Pfam" id="PF01370"/>
    </source>
</evidence>
<gene>
    <name evidence="3" type="ORF">I8J30_27200</name>
</gene>
<proteinExistence type="inferred from homology"/>
<evidence type="ECO:0000313" key="4">
    <source>
        <dbReference type="Proteomes" id="UP000673394"/>
    </source>
</evidence>
<evidence type="ECO:0000256" key="1">
    <source>
        <dbReference type="ARBA" id="ARBA00007637"/>
    </source>
</evidence>
<sequence>MKRILVTGSSGQIGSELVAALRARYGEDQVIATDIKPSQSPAAAGGPFELLDVNNRQAFLDIARKYNIDTVIHLAALLSATAEANPLFAWELNMGGLLNALEVARELKCQFFTPSSIGVFGPDSPKDLTPQLTIQRPITMYGINKVAGELLCDYYYRKFGVDTRGLRFPGLISYLTPPGGGTTDYAVAMFFEALRCGEYSSYIDKGTFMDMMYMPDAIEAIIQLMEADSAKLIHRNAYNVSAMSIDPELLAAEIRKLLPSFKLTYQIDPIREQIAQSWPNSLDTSAARNEWGFKPRYTLEAMAQDMLCQIAARNPGSSSDSPLSSIMKVS</sequence>
<dbReference type="Gene3D" id="3.40.50.720">
    <property type="entry name" value="NAD(P)-binding Rossmann-like Domain"/>
    <property type="match status" value="1"/>
</dbReference>
<protein>
    <submittedName>
        <fullName evidence="3">NAD-dependent epimerase/dehydratase family protein</fullName>
    </submittedName>
</protein>
<comment type="similarity">
    <text evidence="1">Belongs to the NAD(P)-dependent epimerase/dehydratase family.</text>
</comment>
<dbReference type="Pfam" id="PF01370">
    <property type="entry name" value="Epimerase"/>
    <property type="match status" value="1"/>
</dbReference>
<name>A0ABS5CKP6_9BACL</name>
<dbReference type="PANTHER" id="PTHR42687:SF1">
    <property type="entry name" value="L-THREONINE 3-DEHYDROGENASE, MITOCHONDRIAL"/>
    <property type="match status" value="1"/>
</dbReference>
<reference evidence="3 4" key="1">
    <citation type="submission" date="2021-04" db="EMBL/GenBank/DDBJ databases">
        <title>Paenibacillus sp. DLE-14 whole genome sequence.</title>
        <authorList>
            <person name="Ham Y.J."/>
        </authorList>
    </citation>
    <scope>NUCLEOTIDE SEQUENCE [LARGE SCALE GENOMIC DNA]</scope>
    <source>
        <strain evidence="3 4">DLE-14</strain>
    </source>
</reference>